<keyword evidence="1" id="KW-0732">Signal</keyword>
<dbReference type="Proteomes" id="UP000824037">
    <property type="component" value="Unassembled WGS sequence"/>
</dbReference>
<protein>
    <submittedName>
        <fullName evidence="3">GerMN domain-containing protein</fullName>
    </submittedName>
</protein>
<evidence type="ECO:0000313" key="3">
    <source>
        <dbReference type="EMBL" id="HIZ36281.1"/>
    </source>
</evidence>
<sequence length="559" mass="57926">MRRSPRLLAGLTALALLAGCTSLPIDGTVQPGVEAGQEEGVGYVVADDPQPGAGPDQIVRGFQAAAVAGIADEFTTARKFLTESSRSDWDPAAQVVIYDGSAPLTYDDSVQGTVEIAVTVVATVDSDGIYTQAAPGTSSTMSYTLVQDASGEWRISELPDGVLMSEVNFGTLYRKTPVYFLSADGGTLVPDLRWYPLRNRATYAVRGLLGGAAEWLSPAVISALPDGAELSIDSVTVSGGIANVPLTSAVQTAGADDRALLVAQIEETLTGLPQVQGVQVTVGDVPLEVSAPTPDLVVDPGVGRTLTVLDADDQLATYNGAELAPVPDAVDLATLDPADPAVGYRSEEQTVLLAGTSQLITAATAESDATVLVEGQNLLPPSYAPNGWVWTGEQENAGELLITRAEGNLEAIETPALAGMSVRALRVSRDGARLAMIVESDGSVQVMVHAITVDADGTPTGIGPGQRVGRELNEASDVVWVDETQLAVLGVSQATQTVHVLEVGGRTTPLPSVPDTVRIASGRGVRDLYLATEDGGLYGRSGNGWAPVASGVRYPTFPG</sequence>
<dbReference type="InterPro" id="IPR019606">
    <property type="entry name" value="GerMN"/>
</dbReference>
<proteinExistence type="predicted"/>
<dbReference type="Pfam" id="PF25976">
    <property type="entry name" value="LpqB_N"/>
    <property type="match status" value="1"/>
</dbReference>
<dbReference type="EMBL" id="DXBY01000183">
    <property type="protein sequence ID" value="HIZ36281.1"/>
    <property type="molecule type" value="Genomic_DNA"/>
</dbReference>
<feature type="chain" id="PRO_5039631072" evidence="1">
    <location>
        <begin position="19"/>
        <end position="559"/>
    </location>
</feature>
<dbReference type="Pfam" id="PF10647">
    <property type="entry name" value="Gmad1"/>
    <property type="match status" value="1"/>
</dbReference>
<feature type="domain" description="GerMN" evidence="2">
    <location>
        <begin position="201"/>
        <end position="291"/>
    </location>
</feature>
<dbReference type="AlphaFoldDB" id="A0A9D2EFQ6"/>
<dbReference type="SMART" id="SM00909">
    <property type="entry name" value="Germane"/>
    <property type="match status" value="1"/>
</dbReference>
<dbReference type="PROSITE" id="PS51257">
    <property type="entry name" value="PROKAR_LIPOPROTEIN"/>
    <property type="match status" value="1"/>
</dbReference>
<gene>
    <name evidence="3" type="ORF">H9815_10925</name>
</gene>
<dbReference type="InterPro" id="IPR018910">
    <property type="entry name" value="LpqB_C"/>
</dbReference>
<dbReference type="Pfam" id="PF10646">
    <property type="entry name" value="Germane"/>
    <property type="match status" value="1"/>
</dbReference>
<name>A0A9D2EFQ6_9MICO</name>
<evidence type="ECO:0000313" key="4">
    <source>
        <dbReference type="Proteomes" id="UP000824037"/>
    </source>
</evidence>
<evidence type="ECO:0000259" key="2">
    <source>
        <dbReference type="SMART" id="SM00909"/>
    </source>
</evidence>
<dbReference type="InterPro" id="IPR059026">
    <property type="entry name" value="LpqB_N"/>
</dbReference>
<feature type="signal peptide" evidence="1">
    <location>
        <begin position="1"/>
        <end position="18"/>
    </location>
</feature>
<reference evidence="3" key="1">
    <citation type="journal article" date="2021" name="PeerJ">
        <title>Extensive microbial diversity within the chicken gut microbiome revealed by metagenomics and culture.</title>
        <authorList>
            <person name="Gilroy R."/>
            <person name="Ravi A."/>
            <person name="Getino M."/>
            <person name="Pursley I."/>
            <person name="Horton D.L."/>
            <person name="Alikhan N.F."/>
            <person name="Baker D."/>
            <person name="Gharbi K."/>
            <person name="Hall N."/>
            <person name="Watson M."/>
            <person name="Adriaenssens E.M."/>
            <person name="Foster-Nyarko E."/>
            <person name="Jarju S."/>
            <person name="Secka A."/>
            <person name="Antonio M."/>
            <person name="Oren A."/>
            <person name="Chaudhuri R.R."/>
            <person name="La Ragione R."/>
            <person name="Hildebrand F."/>
            <person name="Pallen M.J."/>
        </authorList>
    </citation>
    <scope>NUCLEOTIDE SEQUENCE</scope>
    <source>
        <strain evidence="3">ChiGjej4B4-7305</strain>
    </source>
</reference>
<organism evidence="3 4">
    <name type="scientific">Candidatus Ruania gallistercoris</name>
    <dbReference type="NCBI Taxonomy" id="2838746"/>
    <lineage>
        <taxon>Bacteria</taxon>
        <taxon>Bacillati</taxon>
        <taxon>Actinomycetota</taxon>
        <taxon>Actinomycetes</taxon>
        <taxon>Micrococcales</taxon>
        <taxon>Ruaniaceae</taxon>
        <taxon>Ruania</taxon>
    </lineage>
</organism>
<reference evidence="3" key="2">
    <citation type="submission" date="2021-04" db="EMBL/GenBank/DDBJ databases">
        <authorList>
            <person name="Gilroy R."/>
        </authorList>
    </citation>
    <scope>NUCLEOTIDE SEQUENCE</scope>
    <source>
        <strain evidence="3">ChiGjej4B4-7305</strain>
    </source>
</reference>
<accession>A0A9D2EFQ6</accession>
<evidence type="ECO:0000256" key="1">
    <source>
        <dbReference type="SAM" id="SignalP"/>
    </source>
</evidence>
<comment type="caution">
    <text evidence="3">The sequence shown here is derived from an EMBL/GenBank/DDBJ whole genome shotgun (WGS) entry which is preliminary data.</text>
</comment>